<evidence type="ECO:0000256" key="3">
    <source>
        <dbReference type="ARBA" id="ARBA00022825"/>
    </source>
</evidence>
<reference evidence="6 7" key="1">
    <citation type="submission" date="2017-08" db="EMBL/GenBank/DDBJ databases">
        <title>Reclassification of Bisgaard taxon 37 and 44.</title>
        <authorList>
            <person name="Christensen H."/>
        </authorList>
    </citation>
    <scope>NUCLEOTIDE SEQUENCE [LARGE SCALE GENOMIC DNA]</scope>
    <source>
        <strain evidence="6 7">EEAB3T1</strain>
    </source>
</reference>
<keyword evidence="2" id="KW-0378">Hydrolase</keyword>
<organism evidence="6 7">
    <name type="scientific">Psittacicella gerlachiana</name>
    <dbReference type="NCBI Taxonomy" id="2028574"/>
    <lineage>
        <taxon>Bacteria</taxon>
        <taxon>Pseudomonadati</taxon>
        <taxon>Pseudomonadota</taxon>
        <taxon>Gammaproteobacteria</taxon>
        <taxon>Pasteurellales</taxon>
        <taxon>Psittacicellaceae</taxon>
        <taxon>Psittacicella</taxon>
    </lineage>
</organism>
<keyword evidence="7" id="KW-1185">Reference proteome</keyword>
<evidence type="ECO:0000259" key="5">
    <source>
        <dbReference type="PROSITE" id="PS51208"/>
    </source>
</evidence>
<evidence type="ECO:0000313" key="6">
    <source>
        <dbReference type="EMBL" id="RIY38652.1"/>
    </source>
</evidence>
<dbReference type="InterPro" id="IPR036852">
    <property type="entry name" value="Peptidase_S8/S53_dom_sf"/>
</dbReference>
<feature type="compositionally biased region" description="Low complexity" evidence="4">
    <location>
        <begin position="65"/>
        <end position="105"/>
    </location>
</feature>
<protein>
    <recommendedName>
        <fullName evidence="5">Autotransporter domain-containing protein</fullName>
    </recommendedName>
</protein>
<evidence type="ECO:0000256" key="2">
    <source>
        <dbReference type="ARBA" id="ARBA00022801"/>
    </source>
</evidence>
<dbReference type="InterPro" id="IPR023828">
    <property type="entry name" value="Peptidase_S8_Ser-AS"/>
</dbReference>
<dbReference type="InterPro" id="IPR005546">
    <property type="entry name" value="Autotransporte_beta"/>
</dbReference>
<dbReference type="InterPro" id="IPR000209">
    <property type="entry name" value="Peptidase_S8/S53_dom"/>
</dbReference>
<comment type="caution">
    <text evidence="6">The sequence shown here is derived from an EMBL/GenBank/DDBJ whole genome shotgun (WGS) entry which is preliminary data.</text>
</comment>
<dbReference type="PROSITE" id="PS00138">
    <property type="entry name" value="SUBTILASE_SER"/>
    <property type="match status" value="1"/>
</dbReference>
<dbReference type="OrthoDB" id="5360469at2"/>
<keyword evidence="1" id="KW-0645">Protease</keyword>
<dbReference type="SUPFAM" id="SSF52743">
    <property type="entry name" value="Subtilisin-like"/>
    <property type="match status" value="2"/>
</dbReference>
<dbReference type="Proteomes" id="UP000265964">
    <property type="component" value="Unassembled WGS sequence"/>
</dbReference>
<dbReference type="SUPFAM" id="SSF103515">
    <property type="entry name" value="Autotransporter"/>
    <property type="match status" value="1"/>
</dbReference>
<evidence type="ECO:0000256" key="1">
    <source>
        <dbReference type="ARBA" id="ARBA00022670"/>
    </source>
</evidence>
<name>A0A3A1YKE9_9GAMM</name>
<dbReference type="SMART" id="SM00869">
    <property type="entry name" value="Autotransporter"/>
    <property type="match status" value="1"/>
</dbReference>
<keyword evidence="3" id="KW-0720">Serine protease</keyword>
<accession>A0A3A1YKE9</accession>
<dbReference type="GO" id="GO:0004252">
    <property type="term" value="F:serine-type endopeptidase activity"/>
    <property type="evidence" value="ECO:0007669"/>
    <property type="project" value="InterPro"/>
</dbReference>
<dbReference type="Gene3D" id="2.40.128.130">
    <property type="entry name" value="Autotransporter beta-domain"/>
    <property type="match status" value="1"/>
</dbReference>
<feature type="compositionally biased region" description="Low complexity" evidence="4">
    <location>
        <begin position="983"/>
        <end position="1006"/>
    </location>
</feature>
<gene>
    <name evidence="6" type="ORF">CKF59_00495</name>
</gene>
<dbReference type="Pfam" id="PF00082">
    <property type="entry name" value="Peptidase_S8"/>
    <property type="match status" value="1"/>
</dbReference>
<evidence type="ECO:0000256" key="4">
    <source>
        <dbReference type="SAM" id="MobiDB-lite"/>
    </source>
</evidence>
<dbReference type="GO" id="GO:0006508">
    <property type="term" value="P:proteolysis"/>
    <property type="evidence" value="ECO:0007669"/>
    <property type="project" value="UniProtKB-KW"/>
</dbReference>
<evidence type="ECO:0000313" key="7">
    <source>
        <dbReference type="Proteomes" id="UP000265964"/>
    </source>
</evidence>
<dbReference type="PROSITE" id="PS51208">
    <property type="entry name" value="AUTOTRANSPORTER"/>
    <property type="match status" value="1"/>
</dbReference>
<dbReference type="EMBL" id="NRJF01000012">
    <property type="protein sequence ID" value="RIY38652.1"/>
    <property type="molecule type" value="Genomic_DNA"/>
</dbReference>
<proteinExistence type="predicted"/>
<sequence length="1343" mass="144253">MFFFLKKEVALFLEILIFTFNGSNFLSGMNKNFLKLNRICTSLASVFMASLLVACGGGSSSSNNSYSNANSNSASTQISTSTSNQASTSNSATSTQDSTSSNNTTPANPVEADGAAVVFQPYIVAGDSSLNSSSSITLTDPPSLEHKNTFNLNSLTNNHSQAPKEALAPFNALGLANVDKDQVLVSQFVQDAQVPVAANTTTSDTLKLNLTRGEGTNVLIYDSYFFEKDVNINQTQVTLYDFDYNTTTSKVEFTPNTTSTETSNATSGHGSFILSILAGKRDTNSFGIAPNAMYTLVDLSQAYTKMLKLDEDNPNLTYDHPLVEAVKYFEPRIVNLSSMPSLPDWATALMNRGFEMDFQLSSEDDETSKLLGSISGATDASKLLNLDQFYALCAVLAGQSTVLKSGLSLYIDGWYPTLGQDKSPLLVNSIGNIYYSDFLKLYNGLTEVNNSDTNPQGTFKTWSDTNPYQAVFKINKEHQVAQTVIDHEGAQNTYLTVAGVITDTKGQAKAFIKEQLDKVASGEFTGLKDNPETDPSLFDFNDDVLNKKEVYISPNSYACGAAANYCVVAPFYSYGFFNNNLTSTTYDKSYVAAGTSFSAPYVTGVATLVASQFPWMTASQLKTTLMTTAYDLGTAGVDEYFGWGLVNAQMALQGPAYFAANTTFAVDMNRDASPLTHFYFSNNISGMGSLSVSGPNNRFLNLVGNQSFTGTVTVNSGNLVLARDSSIATPAILPTDYTKGEHNTSYTLTGAQAKLWLYGYKVTSITATTGNVYSHAGEASTLTLSGNAQLNVGLQAQKQADGSVALTSGLTLGQANLNDNVTLAVTMGTSYVPTQTEAKEVYAIEWSGHSGTFAGGVAVAGNSFVTLNKVSDAYDTKGYKVSYQTQTANSVANSLSLTSIDQSLAVQGAQAVDDLFARADAISAQTSVTVTNTTSTSSSSPLTDITKTTGYAQAQFELQALNTNGVSVTSTTSTSSAEASQVTLTADQTSDTTTSSETSVSSESADTATLTAASQVQNLNSTELAELFISASGVQYANLQKVANQNARLAHFKFAQTSLSRYRTDDQKVYAYLDFTAGNQLWQTNGSSLKGSAQENSFTVGAYAQKNNFNWGVAAYHANIDYKEYFRSYNQRANKANLKNNGVFFSLGYALPKAWFGASLGFVDHYAEVTRSTLSANDQSAIFKAQAYSLGFHAGYLVLGNAQAGVELNAGLTTQYHMQKAFSETATSSEASVFSLYAEKKNSFQAYANLGAKVFYNFKLFGYNAGVDAQLTFSQALQDDKFNLRLNNNRQTATGFASKFLTSVNTGFNVYLTPKVNLGINAQAQKAKDYRNFNGNVNLKLAF</sequence>
<dbReference type="InterPro" id="IPR036709">
    <property type="entry name" value="Autotransporte_beta_dom_sf"/>
</dbReference>
<dbReference type="Gene3D" id="3.40.50.200">
    <property type="entry name" value="Peptidase S8/S53 domain"/>
    <property type="match status" value="2"/>
</dbReference>
<feature type="domain" description="Autotransporter" evidence="5">
    <location>
        <begin position="1064"/>
        <end position="1343"/>
    </location>
</feature>
<feature type="region of interest" description="Disordered" evidence="4">
    <location>
        <begin position="977"/>
        <end position="1006"/>
    </location>
</feature>
<feature type="region of interest" description="Disordered" evidence="4">
    <location>
        <begin position="65"/>
        <end position="110"/>
    </location>
</feature>